<dbReference type="STRING" id="1033810.HLPCO_003083"/>
<comment type="caution">
    <text evidence="2">The sequence shown here is derived from an EMBL/GenBank/DDBJ whole genome shotgun (WGS) entry which is preliminary data.</text>
</comment>
<reference evidence="2 3" key="2">
    <citation type="journal article" date="2013" name="PLoS ONE">
        <title>INDIGO - INtegrated Data Warehouse of MIcrobial GenOmes with Examples from the Red Sea Extremophiles.</title>
        <authorList>
            <person name="Alam I."/>
            <person name="Antunes A."/>
            <person name="Kamau A.A."/>
            <person name="Ba Alawi W."/>
            <person name="Kalkatawi M."/>
            <person name="Stingl U."/>
            <person name="Bajic V.B."/>
        </authorList>
    </citation>
    <scope>NUCLEOTIDE SEQUENCE [LARGE SCALE GENOMIC DNA]</scope>
    <source>
        <strain evidence="2 3">SSD-17B</strain>
    </source>
</reference>
<dbReference type="AlphaFoldDB" id="U2FI73"/>
<feature type="transmembrane region" description="Helical" evidence="1">
    <location>
        <begin position="162"/>
        <end position="179"/>
    </location>
</feature>
<accession>U2FI73</accession>
<organism evidence="2 3">
    <name type="scientific">Haloplasma contractile SSD-17B</name>
    <dbReference type="NCBI Taxonomy" id="1033810"/>
    <lineage>
        <taxon>Bacteria</taxon>
        <taxon>Bacillati</taxon>
        <taxon>Mycoplasmatota</taxon>
        <taxon>Mollicutes</taxon>
        <taxon>Haloplasmatales</taxon>
        <taxon>Haloplasmataceae</taxon>
        <taxon>Haloplasma</taxon>
    </lineage>
</organism>
<proteinExistence type="predicted"/>
<sequence>MRINFGLFIRHGIKLLVTLFVVQVLSVGVYQLHNYFFDDYVSEAKIVSSCFDSANSCKLIGDASSNKNLSDYVTDTEIIESVVKNIETSTGEYLSVTDVRDSITVESKEGYLLLKIKSSNSYLANIIYDNLITEVFEEANEDQIRYTVVDYSLHEYLPLSNVRQIGILIGTVIAFYMIFSTTKEVTASEFKLLGGITLAKNKMKQNIVITFITIALFIIVGTGIYFGHKTLFKSYQIETKYTFVCNNPDTCEFDDINELYNALKSNTSKNSTVTSIIDSVSTTSQIHLSTEDIENSFELKLNNDVIVLVVTNEDTLTATYINDTITNKIFSNVETREDIKLRQLDSDFSETPNFSSYLIGSTTVGSMTALLLISSELKTKKKKAPMKKTSEK</sequence>
<dbReference type="Proteomes" id="UP000005707">
    <property type="component" value="Unassembled WGS sequence"/>
</dbReference>
<dbReference type="RefSeq" id="WP_008824702.1">
    <property type="nucleotide sequence ID" value="NZ_AFNU02000023.1"/>
</dbReference>
<dbReference type="InParanoid" id="U2FI73"/>
<keyword evidence="3" id="KW-1185">Reference proteome</keyword>
<feature type="transmembrane region" description="Helical" evidence="1">
    <location>
        <begin position="354"/>
        <end position="373"/>
    </location>
</feature>
<keyword evidence="1" id="KW-0472">Membrane</keyword>
<feature type="transmembrane region" description="Helical" evidence="1">
    <location>
        <begin position="207"/>
        <end position="226"/>
    </location>
</feature>
<feature type="transmembrane region" description="Helical" evidence="1">
    <location>
        <begin position="12"/>
        <end position="32"/>
    </location>
</feature>
<evidence type="ECO:0000313" key="2">
    <source>
        <dbReference type="EMBL" id="ERJ10919.1"/>
    </source>
</evidence>
<keyword evidence="1" id="KW-0812">Transmembrane</keyword>
<evidence type="ECO:0000313" key="3">
    <source>
        <dbReference type="Proteomes" id="UP000005707"/>
    </source>
</evidence>
<reference evidence="2 3" key="1">
    <citation type="journal article" date="2011" name="J. Bacteriol.">
        <title>Genome sequence of Haloplasma contractile, an unusual contractile bacterium from a deep-sea anoxic brine lake.</title>
        <authorList>
            <person name="Antunes A."/>
            <person name="Alam I."/>
            <person name="El Dorry H."/>
            <person name="Siam R."/>
            <person name="Robertson A."/>
            <person name="Bajic V.B."/>
            <person name="Stingl U."/>
        </authorList>
    </citation>
    <scope>NUCLEOTIDE SEQUENCE [LARGE SCALE GENOMIC DNA]</scope>
    <source>
        <strain evidence="2 3">SSD-17B</strain>
    </source>
</reference>
<name>U2FI73_9MOLU</name>
<protein>
    <submittedName>
        <fullName evidence="2">Uncharacterized protein</fullName>
    </submittedName>
</protein>
<gene>
    <name evidence="2" type="ORF">HLPCO_003083</name>
</gene>
<dbReference type="EMBL" id="AFNU02000023">
    <property type="protein sequence ID" value="ERJ10919.1"/>
    <property type="molecule type" value="Genomic_DNA"/>
</dbReference>
<evidence type="ECO:0000256" key="1">
    <source>
        <dbReference type="SAM" id="Phobius"/>
    </source>
</evidence>
<keyword evidence="1" id="KW-1133">Transmembrane helix</keyword>